<dbReference type="Proteomes" id="UP000287033">
    <property type="component" value="Unassembled WGS sequence"/>
</dbReference>
<feature type="signal peptide" evidence="1">
    <location>
        <begin position="1"/>
        <end position="20"/>
    </location>
</feature>
<protein>
    <submittedName>
        <fullName evidence="2">Uncharacterized protein</fullName>
    </submittedName>
</protein>
<dbReference type="AlphaFoldDB" id="A0A401T2U2"/>
<dbReference type="OrthoDB" id="8894951at2759"/>
<dbReference type="OMA" id="PIADSMY"/>
<reference evidence="2 3" key="1">
    <citation type="journal article" date="2018" name="Nat. Ecol. Evol.">
        <title>Shark genomes provide insights into elasmobranch evolution and the origin of vertebrates.</title>
        <authorList>
            <person name="Hara Y"/>
            <person name="Yamaguchi K"/>
            <person name="Onimaru K"/>
            <person name="Kadota M"/>
            <person name="Koyanagi M"/>
            <person name="Keeley SD"/>
            <person name="Tatsumi K"/>
            <person name="Tanaka K"/>
            <person name="Motone F"/>
            <person name="Kageyama Y"/>
            <person name="Nozu R"/>
            <person name="Adachi N"/>
            <person name="Nishimura O"/>
            <person name="Nakagawa R"/>
            <person name="Tanegashima C"/>
            <person name="Kiyatake I"/>
            <person name="Matsumoto R"/>
            <person name="Murakumo K"/>
            <person name="Nishida K"/>
            <person name="Terakita A"/>
            <person name="Kuratani S"/>
            <person name="Sato K"/>
            <person name="Hyodo S Kuraku.S."/>
        </authorList>
    </citation>
    <scope>NUCLEOTIDE SEQUENCE [LARGE SCALE GENOMIC DNA]</scope>
</reference>
<keyword evidence="1" id="KW-0732">Signal</keyword>
<organism evidence="2 3">
    <name type="scientific">Chiloscyllium punctatum</name>
    <name type="common">Brownbanded bambooshark</name>
    <name type="synonym">Hemiscyllium punctatum</name>
    <dbReference type="NCBI Taxonomy" id="137246"/>
    <lineage>
        <taxon>Eukaryota</taxon>
        <taxon>Metazoa</taxon>
        <taxon>Chordata</taxon>
        <taxon>Craniata</taxon>
        <taxon>Vertebrata</taxon>
        <taxon>Chondrichthyes</taxon>
        <taxon>Elasmobranchii</taxon>
        <taxon>Galeomorphii</taxon>
        <taxon>Galeoidea</taxon>
        <taxon>Orectolobiformes</taxon>
        <taxon>Hemiscylliidae</taxon>
        <taxon>Chiloscyllium</taxon>
    </lineage>
</organism>
<dbReference type="EMBL" id="BEZZ01000921">
    <property type="protein sequence ID" value="GCC36979.1"/>
    <property type="molecule type" value="Genomic_DNA"/>
</dbReference>
<keyword evidence="3" id="KW-1185">Reference proteome</keyword>
<accession>A0A401T2U2</accession>
<evidence type="ECO:0000313" key="2">
    <source>
        <dbReference type="EMBL" id="GCC36979.1"/>
    </source>
</evidence>
<proteinExistence type="predicted"/>
<evidence type="ECO:0000256" key="1">
    <source>
        <dbReference type="SAM" id="SignalP"/>
    </source>
</evidence>
<comment type="caution">
    <text evidence="2">The sequence shown here is derived from an EMBL/GenBank/DDBJ whole genome shotgun (WGS) entry which is preliminary data.</text>
</comment>
<name>A0A401T2U2_CHIPU</name>
<evidence type="ECO:0000313" key="3">
    <source>
        <dbReference type="Proteomes" id="UP000287033"/>
    </source>
</evidence>
<feature type="chain" id="PRO_5019088605" evidence="1">
    <location>
        <begin position="21"/>
        <end position="103"/>
    </location>
</feature>
<sequence>MLSLVLVAGVLLLSGSCVFAVPVADSMYKTASSEENQVLNLDELQSLDNNFLLWNPPAVMPRTSLNDAIRDLEAAEQLKNGTVRTLENSNNLCLLPLLLCINS</sequence>
<gene>
    <name evidence="2" type="ORF">chiPu_0015479</name>
</gene>